<dbReference type="RefSeq" id="WP_188720749.1">
    <property type="nucleotide sequence ID" value="NZ_BMIF01000004.1"/>
</dbReference>
<dbReference type="InterPro" id="IPR011990">
    <property type="entry name" value="TPR-like_helical_dom_sf"/>
</dbReference>
<evidence type="ECO:0000313" key="1">
    <source>
        <dbReference type="EMBL" id="GGA64965.1"/>
    </source>
</evidence>
<dbReference type="SUPFAM" id="SSF48452">
    <property type="entry name" value="TPR-like"/>
    <property type="match status" value="1"/>
</dbReference>
<dbReference type="InterPro" id="IPR019734">
    <property type="entry name" value="TPR_rpt"/>
</dbReference>
<sequence length="122" mass="13051">MATVLTAGEVKLLTEMGFIALWSGHSREAEVIFLGVKAARPHGEAGTIGLAMLRLADNRIDEAIALLRAQRRSVASRVYLGLALARQGNIRLARKTLQSVVERAPDTSFAALAAAELQELAS</sequence>
<proteinExistence type="predicted"/>
<dbReference type="Pfam" id="PF13174">
    <property type="entry name" value="TPR_6"/>
    <property type="match status" value="1"/>
</dbReference>
<gene>
    <name evidence="1" type="ORF">GCM10011385_18460</name>
</gene>
<dbReference type="EMBL" id="BMIF01000004">
    <property type="protein sequence ID" value="GGA64965.1"/>
    <property type="molecule type" value="Genomic_DNA"/>
</dbReference>
<dbReference type="Proteomes" id="UP000636264">
    <property type="component" value="Unassembled WGS sequence"/>
</dbReference>
<comment type="caution">
    <text evidence="1">The sequence shown here is derived from an EMBL/GenBank/DDBJ whole genome shotgun (WGS) entry which is preliminary data.</text>
</comment>
<dbReference type="AlphaFoldDB" id="A0A916RS56"/>
<name>A0A916RS56_9HYPH</name>
<reference evidence="1" key="2">
    <citation type="submission" date="2020-09" db="EMBL/GenBank/DDBJ databases">
        <authorList>
            <person name="Sun Q."/>
            <person name="Zhou Y."/>
        </authorList>
    </citation>
    <scope>NUCLEOTIDE SEQUENCE</scope>
    <source>
        <strain evidence="1">CGMCC 1.15320</strain>
    </source>
</reference>
<keyword evidence="2" id="KW-1185">Reference proteome</keyword>
<organism evidence="1 2">
    <name type="scientific">Nitratireductor aestuarii</name>
    <dbReference type="NCBI Taxonomy" id="1735103"/>
    <lineage>
        <taxon>Bacteria</taxon>
        <taxon>Pseudomonadati</taxon>
        <taxon>Pseudomonadota</taxon>
        <taxon>Alphaproteobacteria</taxon>
        <taxon>Hyphomicrobiales</taxon>
        <taxon>Phyllobacteriaceae</taxon>
        <taxon>Nitratireductor</taxon>
    </lineage>
</organism>
<accession>A0A916RS56</accession>
<protein>
    <recommendedName>
        <fullName evidence="3">Tetratricopeptide repeat protein</fullName>
    </recommendedName>
</protein>
<dbReference type="Gene3D" id="1.25.40.10">
    <property type="entry name" value="Tetratricopeptide repeat domain"/>
    <property type="match status" value="1"/>
</dbReference>
<reference evidence="1" key="1">
    <citation type="journal article" date="2014" name="Int. J. Syst. Evol. Microbiol.">
        <title>Complete genome sequence of Corynebacterium casei LMG S-19264T (=DSM 44701T), isolated from a smear-ripened cheese.</title>
        <authorList>
            <consortium name="US DOE Joint Genome Institute (JGI-PGF)"/>
            <person name="Walter F."/>
            <person name="Albersmeier A."/>
            <person name="Kalinowski J."/>
            <person name="Ruckert C."/>
        </authorList>
    </citation>
    <scope>NUCLEOTIDE SEQUENCE</scope>
    <source>
        <strain evidence="1">CGMCC 1.15320</strain>
    </source>
</reference>
<evidence type="ECO:0000313" key="2">
    <source>
        <dbReference type="Proteomes" id="UP000636264"/>
    </source>
</evidence>
<evidence type="ECO:0008006" key="3">
    <source>
        <dbReference type="Google" id="ProtNLM"/>
    </source>
</evidence>